<feature type="compositionally biased region" description="Basic and acidic residues" evidence="1">
    <location>
        <begin position="276"/>
        <end position="285"/>
    </location>
</feature>
<gene>
    <name evidence="3" type="ORF">ADEAN_000354600</name>
</gene>
<dbReference type="Proteomes" id="UP000515908">
    <property type="component" value="Chromosome 06"/>
</dbReference>
<accession>A0A7G2C9F6</accession>
<dbReference type="InterPro" id="IPR008496">
    <property type="entry name" value="TMEM222/RTE1"/>
</dbReference>
<keyword evidence="2" id="KW-1133">Transmembrane helix</keyword>
<evidence type="ECO:0000256" key="2">
    <source>
        <dbReference type="SAM" id="Phobius"/>
    </source>
</evidence>
<feature type="compositionally biased region" description="Low complexity" evidence="1">
    <location>
        <begin position="352"/>
        <end position="373"/>
    </location>
</feature>
<feature type="region of interest" description="Disordered" evidence="1">
    <location>
        <begin position="129"/>
        <end position="183"/>
    </location>
</feature>
<feature type="region of interest" description="Disordered" evidence="1">
    <location>
        <begin position="267"/>
        <end position="415"/>
    </location>
</feature>
<name>A0A7G2C9F6_9TRYP</name>
<feature type="region of interest" description="Disordered" evidence="1">
    <location>
        <begin position="531"/>
        <end position="569"/>
    </location>
</feature>
<evidence type="ECO:0000313" key="3">
    <source>
        <dbReference type="EMBL" id="CAD2216085.1"/>
    </source>
</evidence>
<protein>
    <submittedName>
        <fullName evidence="3">Uncharacterized protein</fullName>
    </submittedName>
</protein>
<feature type="compositionally biased region" description="Polar residues" evidence="1">
    <location>
        <begin position="137"/>
        <end position="152"/>
    </location>
</feature>
<dbReference type="EMBL" id="LR877150">
    <property type="protein sequence ID" value="CAD2216085.1"/>
    <property type="molecule type" value="Genomic_DNA"/>
</dbReference>
<dbReference type="Pfam" id="PF05608">
    <property type="entry name" value="RTE1"/>
    <property type="match status" value="1"/>
</dbReference>
<feature type="compositionally biased region" description="Low complexity" evidence="1">
    <location>
        <begin position="297"/>
        <end position="309"/>
    </location>
</feature>
<keyword evidence="2" id="KW-0812">Transmembrane</keyword>
<feature type="region of interest" description="Disordered" evidence="1">
    <location>
        <begin position="431"/>
        <end position="455"/>
    </location>
</feature>
<feature type="compositionally biased region" description="Low complexity" evidence="1">
    <location>
        <begin position="166"/>
        <end position="179"/>
    </location>
</feature>
<evidence type="ECO:0000313" key="4">
    <source>
        <dbReference type="Proteomes" id="UP000515908"/>
    </source>
</evidence>
<reference evidence="3 4" key="1">
    <citation type="submission" date="2020-08" db="EMBL/GenBank/DDBJ databases">
        <authorList>
            <person name="Newling K."/>
            <person name="Davey J."/>
            <person name="Forrester S."/>
        </authorList>
    </citation>
    <scope>NUCLEOTIDE SEQUENCE [LARGE SCALE GENOMIC DNA]</scope>
    <source>
        <strain evidence="4">Crithidia deanei Carvalho (ATCC PRA-265)</strain>
    </source>
</reference>
<feature type="compositionally biased region" description="Acidic residues" evidence="1">
    <location>
        <begin position="310"/>
        <end position="323"/>
    </location>
</feature>
<feature type="region of interest" description="Disordered" evidence="1">
    <location>
        <begin position="1"/>
        <end position="92"/>
    </location>
</feature>
<keyword evidence="2" id="KW-0472">Membrane</keyword>
<feature type="compositionally biased region" description="Basic and acidic residues" evidence="1">
    <location>
        <begin position="532"/>
        <end position="563"/>
    </location>
</feature>
<feature type="transmembrane region" description="Helical" evidence="2">
    <location>
        <begin position="701"/>
        <end position="721"/>
    </location>
</feature>
<keyword evidence="4" id="KW-1185">Reference proteome</keyword>
<evidence type="ECO:0000256" key="1">
    <source>
        <dbReference type="SAM" id="MobiDB-lite"/>
    </source>
</evidence>
<feature type="compositionally biased region" description="Polar residues" evidence="1">
    <location>
        <begin position="388"/>
        <end position="405"/>
    </location>
</feature>
<feature type="compositionally biased region" description="Basic residues" evidence="1">
    <location>
        <begin position="406"/>
        <end position="415"/>
    </location>
</feature>
<dbReference type="AlphaFoldDB" id="A0A7G2C9F6"/>
<feature type="transmembrane region" description="Helical" evidence="2">
    <location>
        <begin position="607"/>
        <end position="625"/>
    </location>
</feature>
<organism evidence="3 4">
    <name type="scientific">Angomonas deanei</name>
    <dbReference type="NCBI Taxonomy" id="59799"/>
    <lineage>
        <taxon>Eukaryota</taxon>
        <taxon>Discoba</taxon>
        <taxon>Euglenozoa</taxon>
        <taxon>Kinetoplastea</taxon>
        <taxon>Metakinetoplastina</taxon>
        <taxon>Trypanosomatida</taxon>
        <taxon>Trypanosomatidae</taxon>
        <taxon>Strigomonadinae</taxon>
        <taxon>Angomonas</taxon>
    </lineage>
</organism>
<sequence>MSSSEESAVDSPLPPNRRYEDNEGNLEERGSSTALFESCDADDEGDTQKNWARQANEAERKKSPQPNKVNPTHHPSRANSMSSDEEDTQTREERMFQSNNNNNHHNMTTNATNNVFSFTNSKRAFLDSLRPKKFNKSSKANVGSVHSSQSMSPRGRRSYRAKSDASPCGSPSSSGEPSSYCTHQGSNQIDVQLKNKKYKSLLQSYGCCVFFFPSPIISWLAPWVGHVGITNADGTVLYTFETLYYIREENVVEVLAGVLPELREDHTAARPATPSDCHHDEERDPASSGEESPPVYSSTTTNNNVTLSNTEDEGEELFSEEGEEGRVAPSRNGRRALDDQVPPPNTEKVHTNNDNNNAWSDSNQQATTTTNSAAGGGSAQRDRKRRSLFSNSEQNNNAVSTVSKNKQTRNKSHHHTSCVLVWDLKTALMQQRSRRDDHSSGSPSQNGYNNFSFSGIRGENESLDEETANFYNKQLHRAVHVFRGTSMLQSLQNYYSITNPTSVSSFDFVYYVLEACGIPGGLMPLDSAGYNRNHDVSETPTRKADTSAPNDGDRTDHADTNDLHHHHNNNEVPPQWGFLKLSFNIAMRGEWLRAPQRVSRVLHGGNYLIALLLWCLLAYTAYYYYPFIWGRWLSPVYGYCARLFSYASPSSSESGNASAALNHSEENHTLFNGDNFVSQTQKSGFVLVDFVRFLYNRVYALYYPFIVVYYNICKAFFVRLLHPFWHYVQQVFFQSTNQTVGEL</sequence>
<feature type="compositionally biased region" description="Polar residues" evidence="1">
    <location>
        <begin position="440"/>
        <end position="453"/>
    </location>
</feature>
<dbReference type="OrthoDB" id="267284at2759"/>
<feature type="compositionally biased region" description="Basic and acidic residues" evidence="1">
    <location>
        <begin position="17"/>
        <end position="30"/>
    </location>
</feature>
<dbReference type="PANTHER" id="PTHR20921">
    <property type="entry name" value="TRANSMEMBRANE PROTEIN 222"/>
    <property type="match status" value="1"/>
</dbReference>
<dbReference type="VEuPathDB" id="TriTrypDB:ADEAN_000354600"/>
<dbReference type="PANTHER" id="PTHR20921:SF0">
    <property type="entry name" value="TRANSMEMBRANE PROTEIN 222"/>
    <property type="match status" value="1"/>
</dbReference>
<proteinExistence type="predicted"/>